<dbReference type="EMBL" id="HF935952">
    <property type="protein sequence ID" value="CCX14318.1"/>
    <property type="molecule type" value="Genomic_DNA"/>
</dbReference>
<dbReference type="Proteomes" id="UP000018144">
    <property type="component" value="Unassembled WGS sequence"/>
</dbReference>
<accession>U4LLR6</accession>
<evidence type="ECO:0000313" key="2">
    <source>
        <dbReference type="Proteomes" id="UP000018144"/>
    </source>
</evidence>
<keyword evidence="2" id="KW-1185">Reference proteome</keyword>
<evidence type="ECO:0000313" key="1">
    <source>
        <dbReference type="EMBL" id="CCX14318.1"/>
    </source>
</evidence>
<reference evidence="1 2" key="1">
    <citation type="journal article" date="2013" name="PLoS Genet.">
        <title>The genome and development-dependent transcriptomes of Pyronema confluens: a window into fungal evolution.</title>
        <authorList>
            <person name="Traeger S."/>
            <person name="Altegoer F."/>
            <person name="Freitag M."/>
            <person name="Gabaldon T."/>
            <person name="Kempken F."/>
            <person name="Kumar A."/>
            <person name="Marcet-Houben M."/>
            <person name="Poggeler S."/>
            <person name="Stajich J.E."/>
            <person name="Nowrousian M."/>
        </authorList>
    </citation>
    <scope>NUCLEOTIDE SEQUENCE [LARGE SCALE GENOMIC DNA]</scope>
    <source>
        <strain evidence="2">CBS 100304</strain>
        <tissue evidence="1">Vegetative mycelium</tissue>
    </source>
</reference>
<dbReference type="AlphaFoldDB" id="U4LLR6"/>
<proteinExistence type="predicted"/>
<organism evidence="1 2">
    <name type="scientific">Pyronema omphalodes (strain CBS 100304)</name>
    <name type="common">Pyronema confluens</name>
    <dbReference type="NCBI Taxonomy" id="1076935"/>
    <lineage>
        <taxon>Eukaryota</taxon>
        <taxon>Fungi</taxon>
        <taxon>Dikarya</taxon>
        <taxon>Ascomycota</taxon>
        <taxon>Pezizomycotina</taxon>
        <taxon>Pezizomycetes</taxon>
        <taxon>Pezizales</taxon>
        <taxon>Pyronemataceae</taxon>
        <taxon>Pyronema</taxon>
    </lineage>
</organism>
<protein>
    <submittedName>
        <fullName evidence="1">Uncharacterized protein</fullName>
    </submittedName>
</protein>
<gene>
    <name evidence="1" type="ORF">PCON_13911</name>
</gene>
<name>U4LLR6_PYROM</name>
<sequence>MGFVQSYQAFLMVAPCGHWGLRDNIFSFVHPGWTRRCQGVYLCALAHTQGLRYKEGPVYRAFCFDITLTLLYLSLLPSSCLTFKKLLSPPSLLFLQSFVYPKAPTLPGFEPTKLYTPLENHSKHCKHA</sequence>